<keyword evidence="2" id="KW-1185">Reference proteome</keyword>
<evidence type="ECO:0000313" key="1">
    <source>
        <dbReference type="EMBL" id="AEV32187.1"/>
    </source>
</evidence>
<reference evidence="1 2" key="1">
    <citation type="journal article" date="2012" name="Stand. Genomic Sci.">
        <title>Genome sequence of the orange-pigmented seawater bacterium Owenweeksia hongkongensis type strain (UST20020801(T)).</title>
        <authorList>
            <person name="Riedel T."/>
            <person name="Held B."/>
            <person name="Nolan M."/>
            <person name="Lucas S."/>
            <person name="Lapidus A."/>
            <person name="Tice H."/>
            <person name="Del Rio T.G."/>
            <person name="Cheng J.F."/>
            <person name="Han C."/>
            <person name="Tapia R."/>
            <person name="Goodwin L.A."/>
            <person name="Pitluck S."/>
            <person name="Liolios K."/>
            <person name="Mavromatis K."/>
            <person name="Pagani I."/>
            <person name="Ivanova N."/>
            <person name="Mikhailova N."/>
            <person name="Pati A."/>
            <person name="Chen A."/>
            <person name="Palaniappan K."/>
            <person name="Rohde M."/>
            <person name="Tindall B.J."/>
            <person name="Detter J.C."/>
            <person name="Goker M."/>
            <person name="Woyke T."/>
            <person name="Bristow J."/>
            <person name="Eisen J.A."/>
            <person name="Markowitz V."/>
            <person name="Hugenholtz P."/>
            <person name="Klenk H.P."/>
            <person name="Kyrpides N.C."/>
        </authorList>
    </citation>
    <scope>NUCLEOTIDE SEQUENCE</scope>
    <source>
        <strain evidence="2">DSM 17368 / JCM 12287 / NRRL B-23963</strain>
    </source>
</reference>
<gene>
    <name evidence="1" type="ordered locus">Oweho_1182</name>
</gene>
<evidence type="ECO:0000313" key="2">
    <source>
        <dbReference type="Proteomes" id="UP000005631"/>
    </source>
</evidence>
<name>G8R5E2_OWEHD</name>
<sequence>MALFFSAPIIAQTGFKKLIIGTWELQERIDNNPIEKVDIFGNNSGEQKDTEPKDMFFFQNNGKVDVRQFGEQFKYDYQLLDSTLQIGDIIYKVKRLTRDSLILNRKKMLVDENLILTHSKKSIDPIQAEQVIRIEYPSGHMKLRGQKVGGFQNGLWTEWYDGGGVKSVTHYQMDVVFMKIEFDINGKITSKSWYDLESKKMKNE</sequence>
<protein>
    <submittedName>
        <fullName evidence="1">Uncharacterized protein</fullName>
    </submittedName>
</protein>
<organism evidence="1 2">
    <name type="scientific">Owenweeksia hongkongensis (strain DSM 17368 / CIP 108786 / JCM 12287 / NRRL B-23963 / UST20020801)</name>
    <dbReference type="NCBI Taxonomy" id="926562"/>
    <lineage>
        <taxon>Bacteria</taxon>
        <taxon>Pseudomonadati</taxon>
        <taxon>Bacteroidota</taxon>
        <taxon>Flavobacteriia</taxon>
        <taxon>Flavobacteriales</taxon>
        <taxon>Owenweeksiaceae</taxon>
        <taxon>Owenweeksia</taxon>
    </lineage>
</organism>
<dbReference type="KEGG" id="oho:Oweho_1182"/>
<dbReference type="HOGENOM" id="CLU_1342161_0_0_10"/>
<dbReference type="EMBL" id="CP003156">
    <property type="protein sequence ID" value="AEV32187.1"/>
    <property type="molecule type" value="Genomic_DNA"/>
</dbReference>
<accession>G8R5E2</accession>
<dbReference type="STRING" id="926562.Oweho_1182"/>
<proteinExistence type="predicted"/>
<dbReference type="Proteomes" id="UP000005631">
    <property type="component" value="Chromosome"/>
</dbReference>
<dbReference type="AlphaFoldDB" id="G8R5E2"/>